<organism evidence="4 5">
    <name type="scientific">Granulibacter bethesdensis</name>
    <dbReference type="NCBI Taxonomy" id="364410"/>
    <lineage>
        <taxon>Bacteria</taxon>
        <taxon>Pseudomonadati</taxon>
        <taxon>Pseudomonadota</taxon>
        <taxon>Alphaproteobacteria</taxon>
        <taxon>Acetobacterales</taxon>
        <taxon>Acetobacteraceae</taxon>
        <taxon>Granulibacter</taxon>
    </lineage>
</organism>
<feature type="repeat" description="TPR" evidence="3">
    <location>
        <begin position="174"/>
        <end position="207"/>
    </location>
</feature>
<dbReference type="InterPro" id="IPR027417">
    <property type="entry name" value="P-loop_NTPase"/>
</dbReference>
<dbReference type="PANTHER" id="PTHR44366:SF1">
    <property type="entry name" value="UDP-N-ACETYLGLUCOSAMINE--PEPTIDE N-ACETYLGLUCOSAMINYLTRANSFERASE 110 KDA SUBUNIT"/>
    <property type="match status" value="1"/>
</dbReference>
<dbReference type="InterPro" id="IPR013105">
    <property type="entry name" value="TPR_2"/>
</dbReference>
<evidence type="ECO:0000313" key="5">
    <source>
        <dbReference type="Proteomes" id="UP000182373"/>
    </source>
</evidence>
<sequence>MSIDPSVMCHCGSGLRAVRCCLVEPVSMVAANSAVYLAPTTERARQAFKIGNAAVAEELSLAVLDLSPYDPDALLMLSQIRLAQNNHSAAKALLSRLVKANPNLAVQLTQLARLHMEARELKDAERVARMAIRADPALADAHNVLGMILSEAGELIGGEACYRHTIAMIDQPDAIILANLGWNLTLQGRFEEAASSYEQSLSLAPDVPQTVIGHALLEKKAGRLEKAREILSQAYEKAGENRFLAIQYASVLNELGLAAQALEVLDALPGEDITRSFFEWKERGHILYGLARYEDAFAAWQEGGRAPDAPVGVGPVGLGGYVERLKNFFTATKLGLMSAVEKEFSGGIQPIFVVGASSQVTAPFGKWIASAISAPTIALGPVLSSLVERLPEMMASPYAYPEALADLWMADRVSSLRTIREKLQEYFQSVQAQGQDKSNWIVNIDPLDETQIGLIALLFPYAPIIHLIDHPLSSAVRKFASSTPVLLEYDGTIEGAAEYVKAMSDIVEHMRSNFVLKYLPVKISDLLQNQSMACERITNFVSFEPVYGRQHSLTLPQMMGYEPFSAYLAEASKILSNLIQARGFEALVSEPSIENANV</sequence>
<accession>A0AAC9KE58</accession>
<evidence type="ECO:0000256" key="2">
    <source>
        <dbReference type="ARBA" id="ARBA00022803"/>
    </source>
</evidence>
<dbReference type="Gene3D" id="3.40.50.300">
    <property type="entry name" value="P-loop containing nucleotide triphosphate hydrolases"/>
    <property type="match status" value="1"/>
</dbReference>
<dbReference type="RefSeq" id="WP_081368987.1">
    <property type="nucleotide sequence ID" value="NZ_CP018191.1"/>
</dbReference>
<reference evidence="5" key="1">
    <citation type="submission" date="2016-11" db="EMBL/GenBank/DDBJ databases">
        <title>Comparative genomic and phenotypic analysis of Granulibacter bethesdensis clinical isolates from patients with chronic granulomatous disease.</title>
        <authorList>
            <person name="Zarember K.A."/>
            <person name="Porcella S.F."/>
            <person name="Chu J."/>
            <person name="Ding L."/>
            <person name="Dahlstrom E."/>
            <person name="Barbian K."/>
            <person name="Martens C."/>
            <person name="Sykora L."/>
            <person name="Kramer S."/>
            <person name="Pettinato A.M."/>
            <person name="Hong H."/>
            <person name="Wald G."/>
            <person name="Berg L.J."/>
            <person name="Rogge L.S."/>
            <person name="Greenberg D.E."/>
            <person name="Falcone E.L."/>
            <person name="Neves J.F."/>
            <person name="Simoes M.J."/>
            <person name="Casal M."/>
            <person name="Rodriguez-Lopez F.C."/>
            <person name="Zelazny A."/>
            <person name="Gallin J.I."/>
            <person name="Holland S.M."/>
        </authorList>
    </citation>
    <scope>NUCLEOTIDE SEQUENCE [LARGE SCALE GENOMIC DNA]</scope>
    <source>
        <strain evidence="5">NIH9.1</strain>
    </source>
</reference>
<dbReference type="Pfam" id="PF14559">
    <property type="entry name" value="TPR_19"/>
    <property type="match status" value="1"/>
</dbReference>
<dbReference type="InterPro" id="IPR037919">
    <property type="entry name" value="OGT"/>
</dbReference>
<protein>
    <submittedName>
        <fullName evidence="4">Tetratricopeptide repeat family protein</fullName>
    </submittedName>
</protein>
<evidence type="ECO:0000256" key="3">
    <source>
        <dbReference type="PROSITE-ProRule" id="PRU00339"/>
    </source>
</evidence>
<dbReference type="PANTHER" id="PTHR44366">
    <property type="entry name" value="UDP-N-ACETYLGLUCOSAMINE--PEPTIDE N-ACETYLGLUCOSAMINYLTRANSFERASE 110 KDA SUBUNIT"/>
    <property type="match status" value="1"/>
</dbReference>
<dbReference type="AlphaFoldDB" id="A0AAC9KE58"/>
<proteinExistence type="predicted"/>
<dbReference type="PROSITE" id="PS50005">
    <property type="entry name" value="TPR"/>
    <property type="match status" value="1"/>
</dbReference>
<dbReference type="InterPro" id="IPR011990">
    <property type="entry name" value="TPR-like_helical_dom_sf"/>
</dbReference>
<evidence type="ECO:0000313" key="4">
    <source>
        <dbReference type="EMBL" id="APH55477.1"/>
    </source>
</evidence>
<gene>
    <name evidence="4" type="ORF">GbCGDNIH9_2154</name>
</gene>
<dbReference type="GO" id="GO:0097363">
    <property type="term" value="F:protein O-acetylglucosaminyltransferase activity"/>
    <property type="evidence" value="ECO:0007669"/>
    <property type="project" value="TreeGrafter"/>
</dbReference>
<keyword evidence="1" id="KW-0677">Repeat</keyword>
<dbReference type="SUPFAM" id="SSF48452">
    <property type="entry name" value="TPR-like"/>
    <property type="match status" value="1"/>
</dbReference>
<dbReference type="GO" id="GO:0006493">
    <property type="term" value="P:protein O-linked glycosylation"/>
    <property type="evidence" value="ECO:0007669"/>
    <property type="project" value="InterPro"/>
</dbReference>
<dbReference type="Gene3D" id="1.25.40.10">
    <property type="entry name" value="Tetratricopeptide repeat domain"/>
    <property type="match status" value="1"/>
</dbReference>
<dbReference type="SMART" id="SM00028">
    <property type="entry name" value="TPR"/>
    <property type="match status" value="5"/>
</dbReference>
<evidence type="ECO:0000256" key="1">
    <source>
        <dbReference type="ARBA" id="ARBA00022737"/>
    </source>
</evidence>
<dbReference type="Proteomes" id="UP000182373">
    <property type="component" value="Chromosome"/>
</dbReference>
<dbReference type="Pfam" id="PF07719">
    <property type="entry name" value="TPR_2"/>
    <property type="match status" value="1"/>
</dbReference>
<keyword evidence="2 3" id="KW-0802">TPR repeat</keyword>
<dbReference type="InterPro" id="IPR019734">
    <property type="entry name" value="TPR_rpt"/>
</dbReference>
<name>A0AAC9KE58_9PROT</name>
<dbReference type="EMBL" id="CP018191">
    <property type="protein sequence ID" value="APH55477.1"/>
    <property type="molecule type" value="Genomic_DNA"/>
</dbReference>
<dbReference type="Pfam" id="PF13469">
    <property type="entry name" value="Sulfotransfer_3"/>
    <property type="match status" value="1"/>
</dbReference>